<gene>
    <name evidence="1" type="ORF">BI198_09255</name>
</gene>
<dbReference type="RefSeq" id="WP_070049298.1">
    <property type="nucleotide sequence ID" value="NZ_CBCSDO010000004.1"/>
</dbReference>
<protein>
    <submittedName>
        <fullName evidence="1">Uncharacterized protein</fullName>
    </submittedName>
</protein>
<name>A0A1E7Q6Q5_9GAMM</name>
<dbReference type="OrthoDB" id="5770619at2"/>
<dbReference type="AlphaFoldDB" id="A0A1E7Q6Q5"/>
<organism evidence="1 2">
    <name type="scientific">Rheinheimera salexigens</name>
    <dbReference type="NCBI Taxonomy" id="1628148"/>
    <lineage>
        <taxon>Bacteria</taxon>
        <taxon>Pseudomonadati</taxon>
        <taxon>Pseudomonadota</taxon>
        <taxon>Gammaproteobacteria</taxon>
        <taxon>Chromatiales</taxon>
        <taxon>Chromatiaceae</taxon>
        <taxon>Rheinheimera</taxon>
    </lineage>
</organism>
<keyword evidence="2" id="KW-1185">Reference proteome</keyword>
<evidence type="ECO:0000313" key="1">
    <source>
        <dbReference type="EMBL" id="OEY69728.1"/>
    </source>
</evidence>
<comment type="caution">
    <text evidence="1">The sequence shown here is derived from an EMBL/GenBank/DDBJ whole genome shotgun (WGS) entry which is preliminary data.</text>
</comment>
<reference evidence="2" key="1">
    <citation type="submission" date="2016-09" db="EMBL/GenBank/DDBJ databases">
        <authorList>
            <person name="Wan X."/>
            <person name="Hou S."/>
        </authorList>
    </citation>
    <scope>NUCLEOTIDE SEQUENCE [LARGE SCALE GENOMIC DNA]</scope>
    <source>
        <strain evidence="2">KH87</strain>
    </source>
</reference>
<dbReference type="Proteomes" id="UP000242258">
    <property type="component" value="Unassembled WGS sequence"/>
</dbReference>
<accession>A0A1E7Q6Q5</accession>
<proteinExistence type="predicted"/>
<sequence length="363" mass="40845">MLVDETLVGNTRLLLQQRLQLVHSRYVGLQQLRQHDLKLIANIKLIQQRGITPEMPLWLQWIANTSNQQLSLIELEQFLMAEPAWLLLHEIKALLQPEWLIRFIANMQRNSDAKNSELFWPLAIRLQLKLDPFHFSQPINAAAIWYVACSAQPELHSKLVGYSAKLPADDLLLPLVHTAIYSYQNSNCNSEWSAENNYCEVDLVQQLVKTEQLQAAQLILLLTAATETKQNDIITLLINNINTQSLAILALAITGKTKFITLLLELAQQPQTSEAAADSLACILGVIEADTLLCDVSQLANLNLDATTKYLSGKALSSATLGKIWQQGNQQQRRIAACYARLSNNNISWREPDTLLGGIWHNQ</sequence>
<evidence type="ECO:0000313" key="2">
    <source>
        <dbReference type="Proteomes" id="UP000242258"/>
    </source>
</evidence>
<dbReference type="EMBL" id="MKEK01000001">
    <property type="protein sequence ID" value="OEY69728.1"/>
    <property type="molecule type" value="Genomic_DNA"/>
</dbReference>
<dbReference type="STRING" id="1628148.BI198_09255"/>